<comment type="caution">
    <text evidence="3">The sequence shown here is derived from an EMBL/GenBank/DDBJ whole genome shotgun (WGS) entry which is preliminary data.</text>
</comment>
<keyword evidence="1" id="KW-0812">Transmembrane</keyword>
<evidence type="ECO:0000256" key="2">
    <source>
        <dbReference type="SAM" id="SignalP"/>
    </source>
</evidence>
<evidence type="ECO:0000256" key="1">
    <source>
        <dbReference type="SAM" id="Phobius"/>
    </source>
</evidence>
<feature type="signal peptide" evidence="2">
    <location>
        <begin position="1"/>
        <end position="23"/>
    </location>
</feature>
<keyword evidence="2" id="KW-0732">Signal</keyword>
<dbReference type="InterPro" id="IPR021499">
    <property type="entry name" value="DUF3153"/>
</dbReference>
<organism evidence="3 4">
    <name type="scientific">Candidatus Avacidaminococcus intestinavium</name>
    <dbReference type="NCBI Taxonomy" id="2840684"/>
    <lineage>
        <taxon>Bacteria</taxon>
        <taxon>Bacillati</taxon>
        <taxon>Bacillota</taxon>
        <taxon>Negativicutes</taxon>
        <taxon>Acidaminococcales</taxon>
        <taxon>Acidaminococcaceae</taxon>
        <taxon>Acidaminococcaceae incertae sedis</taxon>
        <taxon>Candidatus Avacidaminococcus</taxon>
    </lineage>
</organism>
<reference evidence="3" key="2">
    <citation type="journal article" date="2021" name="PeerJ">
        <title>Extensive microbial diversity within the chicken gut microbiome revealed by metagenomics and culture.</title>
        <authorList>
            <person name="Gilroy R."/>
            <person name="Ravi A."/>
            <person name="Getino M."/>
            <person name="Pursley I."/>
            <person name="Horton D.L."/>
            <person name="Alikhan N.F."/>
            <person name="Baker D."/>
            <person name="Gharbi K."/>
            <person name="Hall N."/>
            <person name="Watson M."/>
            <person name="Adriaenssens E.M."/>
            <person name="Foster-Nyarko E."/>
            <person name="Jarju S."/>
            <person name="Secka A."/>
            <person name="Antonio M."/>
            <person name="Oren A."/>
            <person name="Chaudhuri R.R."/>
            <person name="La Ragione R."/>
            <person name="Hildebrand F."/>
            <person name="Pallen M.J."/>
        </authorList>
    </citation>
    <scope>NUCLEOTIDE SEQUENCE</scope>
    <source>
        <strain evidence="3">CHK160-1198</strain>
    </source>
</reference>
<feature type="chain" id="PRO_5039600565" evidence="2">
    <location>
        <begin position="24"/>
        <end position="239"/>
    </location>
</feature>
<dbReference type="AlphaFoldDB" id="A0A9D1SLE8"/>
<keyword evidence="1" id="KW-1133">Transmembrane helix</keyword>
<gene>
    <name evidence="3" type="ORF">IAB06_05845</name>
</gene>
<evidence type="ECO:0000313" key="4">
    <source>
        <dbReference type="Proteomes" id="UP000824099"/>
    </source>
</evidence>
<accession>A0A9D1SLE8</accession>
<sequence length="239" mass="26816">MKKRLVLFCLVFLAMLASGCVKGDVILEVSRFGSADVECKIVAVPLVAGQLNALQADFERDGFFIEQLQEEKMEGFLAKKHFERIEDLGKVQLFRGVRSKDNKKDAGKFSGVQETKQSSLGSFSYKPGILFDTVIIDADVDLRGREEDTAQENEWLVKNILQQVQLRFVLKLPTTSTTHNATSTPDDGQTLIWKLILGEKNKLQAEVTYLNPFKVALGIGIIIITGLGFVFYRRRKLAK</sequence>
<proteinExistence type="predicted"/>
<dbReference type="Pfam" id="PF11353">
    <property type="entry name" value="DUF3153"/>
    <property type="match status" value="1"/>
</dbReference>
<dbReference type="PROSITE" id="PS51257">
    <property type="entry name" value="PROKAR_LIPOPROTEIN"/>
    <property type="match status" value="1"/>
</dbReference>
<keyword evidence="1" id="KW-0472">Membrane</keyword>
<protein>
    <submittedName>
        <fullName evidence="3">DUF3153 domain-containing protein</fullName>
    </submittedName>
</protein>
<reference evidence="3" key="1">
    <citation type="submission" date="2020-10" db="EMBL/GenBank/DDBJ databases">
        <authorList>
            <person name="Gilroy R."/>
        </authorList>
    </citation>
    <scope>NUCLEOTIDE SEQUENCE</scope>
    <source>
        <strain evidence="3">CHK160-1198</strain>
    </source>
</reference>
<dbReference type="Proteomes" id="UP000824099">
    <property type="component" value="Unassembled WGS sequence"/>
</dbReference>
<feature type="transmembrane region" description="Helical" evidence="1">
    <location>
        <begin position="213"/>
        <end position="232"/>
    </location>
</feature>
<evidence type="ECO:0000313" key="3">
    <source>
        <dbReference type="EMBL" id="HIU64536.1"/>
    </source>
</evidence>
<name>A0A9D1SLE8_9FIRM</name>
<dbReference type="EMBL" id="DVNI01000096">
    <property type="protein sequence ID" value="HIU64536.1"/>
    <property type="molecule type" value="Genomic_DNA"/>
</dbReference>